<dbReference type="Proteomes" id="UP000445000">
    <property type="component" value="Unassembled WGS sequence"/>
</dbReference>
<keyword evidence="1" id="KW-0808">Transferase</keyword>
<reference evidence="7" key="1">
    <citation type="submission" date="2020-01" db="EMBL/GenBank/DDBJ databases">
        <title>'Steroidobacter agaridevorans' sp. nov., agar-degrading bacteria isolated from rhizosphere soils.</title>
        <authorList>
            <person name="Ikenaga M."/>
            <person name="Kataoka M."/>
            <person name="Murouchi A."/>
            <person name="Katsuragi S."/>
            <person name="Sakai M."/>
        </authorList>
    </citation>
    <scope>NUCLEOTIDE SEQUENCE [LARGE SCALE GENOMIC DNA]</scope>
    <source>
        <strain evidence="7">YU21-B</strain>
    </source>
</reference>
<evidence type="ECO:0000313" key="7">
    <source>
        <dbReference type="Proteomes" id="UP000445000"/>
    </source>
</evidence>
<dbReference type="AlphaFoldDB" id="A0A829Y9L2"/>
<dbReference type="CDD" id="cd14014">
    <property type="entry name" value="STKc_PknB_like"/>
    <property type="match status" value="1"/>
</dbReference>
<evidence type="ECO:0000256" key="2">
    <source>
        <dbReference type="ARBA" id="ARBA00022741"/>
    </source>
</evidence>
<keyword evidence="4" id="KW-0067">ATP-binding</keyword>
<dbReference type="Gene3D" id="1.10.510.10">
    <property type="entry name" value="Transferase(Phosphotransferase) domain 1"/>
    <property type="match status" value="1"/>
</dbReference>
<dbReference type="SUPFAM" id="SSF52172">
    <property type="entry name" value="CheY-like"/>
    <property type="match status" value="1"/>
</dbReference>
<sequence>MALPAGPASRPLAAASATLAPRLMIVTDHTELARALEHHISIVWPDAECRIHAPLISGRLHSGFTAVGFDAVLLDGRSERGRGEEWLENFLYRPGFPPVIYLAPGDDPALATRVVERGAVECVVRERIDHRRLANSLRDAVQRRRQELALWRTSSQAQQLSRFGPVSILGHRFIRELAIGGTSMVYLAESERAGDLVVLKVLRDAPETGDQHMQFSRFLQEYELISKIRHPNVVRIYDLGISDDHAYIAMEYFPRGDLRGRIAKGIEPRQALQYLTQMAAALQVVHEVGVLHRDLKPGNIMERADGSLALIDFGLAKHTEVNVEMTAAGEIFGTPYYMSPEQGHGQSLDERSDLYSLGVIFYEMLTGKKPFLAPTPMGVIYLHGNAPRPELSGELSVYHPLLNKLLAVEPAARFGSARELVGAAAKLEAVAE</sequence>
<name>A0A829Y9L2_9GAMM</name>
<comment type="caution">
    <text evidence="6">The sequence shown here is derived from an EMBL/GenBank/DDBJ whole genome shotgun (WGS) entry which is preliminary data.</text>
</comment>
<evidence type="ECO:0000313" key="6">
    <source>
        <dbReference type="EMBL" id="GFE79735.1"/>
    </source>
</evidence>
<dbReference type="EMBL" id="BLJN01000002">
    <property type="protein sequence ID" value="GFE79735.1"/>
    <property type="molecule type" value="Genomic_DNA"/>
</dbReference>
<gene>
    <name evidence="6" type="ORF">GCM10011487_17350</name>
</gene>
<accession>A0A829Y9L2</accession>
<dbReference type="SMART" id="SM00220">
    <property type="entry name" value="S_TKc"/>
    <property type="match status" value="1"/>
</dbReference>
<dbReference type="RefSeq" id="WP_161811497.1">
    <property type="nucleotide sequence ID" value="NZ_BLJN01000002.1"/>
</dbReference>
<evidence type="ECO:0000256" key="3">
    <source>
        <dbReference type="ARBA" id="ARBA00022777"/>
    </source>
</evidence>
<dbReference type="Gene3D" id="3.30.200.20">
    <property type="entry name" value="Phosphorylase Kinase, domain 1"/>
    <property type="match status" value="1"/>
</dbReference>
<dbReference type="GO" id="GO:0004674">
    <property type="term" value="F:protein serine/threonine kinase activity"/>
    <property type="evidence" value="ECO:0007669"/>
    <property type="project" value="TreeGrafter"/>
</dbReference>
<keyword evidence="7" id="KW-1185">Reference proteome</keyword>
<dbReference type="InterPro" id="IPR011006">
    <property type="entry name" value="CheY-like_superfamily"/>
</dbReference>
<dbReference type="InterPro" id="IPR011009">
    <property type="entry name" value="Kinase-like_dom_sf"/>
</dbReference>
<dbReference type="PANTHER" id="PTHR43289">
    <property type="entry name" value="MITOGEN-ACTIVATED PROTEIN KINASE KINASE KINASE 20-RELATED"/>
    <property type="match status" value="1"/>
</dbReference>
<organism evidence="6 7">
    <name type="scientific">Steroidobacter agaridevorans</name>
    <dbReference type="NCBI Taxonomy" id="2695856"/>
    <lineage>
        <taxon>Bacteria</taxon>
        <taxon>Pseudomonadati</taxon>
        <taxon>Pseudomonadota</taxon>
        <taxon>Gammaproteobacteria</taxon>
        <taxon>Steroidobacterales</taxon>
        <taxon>Steroidobacteraceae</taxon>
        <taxon>Steroidobacter</taxon>
    </lineage>
</organism>
<dbReference type="GO" id="GO:0005524">
    <property type="term" value="F:ATP binding"/>
    <property type="evidence" value="ECO:0007669"/>
    <property type="project" value="UniProtKB-KW"/>
</dbReference>
<evidence type="ECO:0000259" key="5">
    <source>
        <dbReference type="PROSITE" id="PS50011"/>
    </source>
</evidence>
<dbReference type="Pfam" id="PF00069">
    <property type="entry name" value="Pkinase"/>
    <property type="match status" value="1"/>
</dbReference>
<dbReference type="SUPFAM" id="SSF56112">
    <property type="entry name" value="Protein kinase-like (PK-like)"/>
    <property type="match status" value="1"/>
</dbReference>
<feature type="domain" description="Protein kinase" evidence="5">
    <location>
        <begin position="171"/>
        <end position="427"/>
    </location>
</feature>
<dbReference type="PROSITE" id="PS50011">
    <property type="entry name" value="PROTEIN_KINASE_DOM"/>
    <property type="match status" value="1"/>
</dbReference>
<evidence type="ECO:0000256" key="4">
    <source>
        <dbReference type="ARBA" id="ARBA00022840"/>
    </source>
</evidence>
<protein>
    <recommendedName>
        <fullName evidence="5">Protein kinase domain-containing protein</fullName>
    </recommendedName>
</protein>
<evidence type="ECO:0000256" key="1">
    <source>
        <dbReference type="ARBA" id="ARBA00022679"/>
    </source>
</evidence>
<keyword evidence="2" id="KW-0547">Nucleotide-binding</keyword>
<keyword evidence="3" id="KW-0418">Kinase</keyword>
<proteinExistence type="predicted"/>
<dbReference type="InterPro" id="IPR000719">
    <property type="entry name" value="Prot_kinase_dom"/>
</dbReference>
<dbReference type="PANTHER" id="PTHR43289:SF6">
    <property type="entry name" value="SERINE_THREONINE-PROTEIN KINASE NEKL-3"/>
    <property type="match status" value="1"/>
</dbReference>